<dbReference type="RefSeq" id="WP_184585599.1">
    <property type="nucleotide sequence ID" value="NZ_JACHLI010000001.1"/>
</dbReference>
<protein>
    <submittedName>
        <fullName evidence="2">Uncharacterized protein</fullName>
    </submittedName>
</protein>
<proteinExistence type="predicted"/>
<evidence type="ECO:0000256" key="1">
    <source>
        <dbReference type="SAM" id="MobiDB-lite"/>
    </source>
</evidence>
<reference evidence="2 3" key="1">
    <citation type="submission" date="2020-08" db="EMBL/GenBank/DDBJ databases">
        <title>Functional genomics of gut bacteria from endangered species of beetles.</title>
        <authorList>
            <person name="Carlos-Shanley C."/>
        </authorList>
    </citation>
    <scope>NUCLEOTIDE SEQUENCE [LARGE SCALE GENOMIC DNA]</scope>
    <source>
        <strain evidence="2 3">S00179</strain>
    </source>
</reference>
<name>A0A7W7KEG1_PSENT</name>
<dbReference type="AlphaFoldDB" id="A0A7W7KEG1"/>
<dbReference type="Proteomes" id="UP000566995">
    <property type="component" value="Unassembled WGS sequence"/>
</dbReference>
<evidence type="ECO:0000313" key="2">
    <source>
        <dbReference type="EMBL" id="MBB4861329.1"/>
    </source>
</evidence>
<organism evidence="2 3">
    <name type="scientific">Pseudomonas nitroreducens</name>
    <dbReference type="NCBI Taxonomy" id="46680"/>
    <lineage>
        <taxon>Bacteria</taxon>
        <taxon>Pseudomonadati</taxon>
        <taxon>Pseudomonadota</taxon>
        <taxon>Gammaproteobacteria</taxon>
        <taxon>Pseudomonadales</taxon>
        <taxon>Pseudomonadaceae</taxon>
        <taxon>Pseudomonas</taxon>
    </lineage>
</organism>
<sequence>MRHRRVVNLYDEDPLHLELILHLEGIEGRTRQSMELAQMALIGFRVMARQEGGEEAFIRARNPDLRRLEDLRGKVKPKSAREVGPGRPPEAPPRPSTAKAVAQPQKVETGPGKGWERPSQASITPMEQASVIEGRIFEVNEPVVPENTVTLSEGSLFGPEEEQHVDDYDESNTLAWLRQQSGD</sequence>
<feature type="compositionally biased region" description="Pro residues" evidence="1">
    <location>
        <begin position="86"/>
        <end position="95"/>
    </location>
</feature>
<comment type="caution">
    <text evidence="2">The sequence shown here is derived from an EMBL/GenBank/DDBJ whole genome shotgun (WGS) entry which is preliminary data.</text>
</comment>
<gene>
    <name evidence="2" type="ORF">HNP46_000140</name>
</gene>
<dbReference type="EMBL" id="JACHLI010000001">
    <property type="protein sequence ID" value="MBB4861329.1"/>
    <property type="molecule type" value="Genomic_DNA"/>
</dbReference>
<feature type="region of interest" description="Disordered" evidence="1">
    <location>
        <begin position="73"/>
        <end position="119"/>
    </location>
</feature>
<evidence type="ECO:0000313" key="3">
    <source>
        <dbReference type="Proteomes" id="UP000566995"/>
    </source>
</evidence>
<accession>A0A7W7KEG1</accession>